<organism evidence="2 3">
    <name type="scientific">Actinacidiphila cocklensis</name>
    <dbReference type="NCBI Taxonomy" id="887465"/>
    <lineage>
        <taxon>Bacteria</taxon>
        <taxon>Bacillati</taxon>
        <taxon>Actinomycetota</taxon>
        <taxon>Actinomycetes</taxon>
        <taxon>Kitasatosporales</taxon>
        <taxon>Streptomycetaceae</taxon>
        <taxon>Actinacidiphila</taxon>
    </lineage>
</organism>
<dbReference type="SUPFAM" id="SSF47413">
    <property type="entry name" value="lambda repressor-like DNA-binding domains"/>
    <property type="match status" value="1"/>
</dbReference>
<dbReference type="SUPFAM" id="SSF50475">
    <property type="entry name" value="FMN-binding split barrel"/>
    <property type="match status" value="1"/>
</dbReference>
<dbReference type="InterPro" id="IPR001387">
    <property type="entry name" value="Cro/C1-type_HTH"/>
</dbReference>
<evidence type="ECO:0000313" key="2">
    <source>
        <dbReference type="EMBL" id="CAG6399098.1"/>
    </source>
</evidence>
<evidence type="ECO:0000259" key="1">
    <source>
        <dbReference type="SMART" id="SM00530"/>
    </source>
</evidence>
<dbReference type="Gene3D" id="2.30.110.10">
    <property type="entry name" value="Electron Transport, Fmn-binding Protein, Chain A"/>
    <property type="match status" value="1"/>
</dbReference>
<evidence type="ECO:0000313" key="3">
    <source>
        <dbReference type="Proteomes" id="UP001152519"/>
    </source>
</evidence>
<dbReference type="AlphaFoldDB" id="A0A9W4DYY1"/>
<dbReference type="EMBL" id="CAJSLV010000114">
    <property type="protein sequence ID" value="CAG6399098.1"/>
    <property type="molecule type" value="Genomic_DNA"/>
</dbReference>
<dbReference type="Pfam" id="PF12900">
    <property type="entry name" value="Pyridox_ox_2"/>
    <property type="match status" value="1"/>
</dbReference>
<dbReference type="RefSeq" id="WP_251501364.1">
    <property type="nucleotide sequence ID" value="NZ_CAJSLV010000114.1"/>
</dbReference>
<gene>
    <name evidence="2" type="ORF">SCOCK_80253</name>
</gene>
<dbReference type="Proteomes" id="UP001152519">
    <property type="component" value="Unassembled WGS sequence"/>
</dbReference>
<keyword evidence="3" id="KW-1185">Reference proteome</keyword>
<dbReference type="Gene3D" id="1.10.260.40">
    <property type="entry name" value="lambda repressor-like DNA-binding domains"/>
    <property type="match status" value="1"/>
</dbReference>
<accession>A0A9W4DYY1</accession>
<proteinExistence type="predicted"/>
<protein>
    <submittedName>
        <fullName evidence="2">DNA-binding protein</fullName>
    </submittedName>
</protein>
<feature type="domain" description="HTH cro/C1-type" evidence="1">
    <location>
        <begin position="19"/>
        <end position="74"/>
    </location>
</feature>
<comment type="caution">
    <text evidence="2">The sequence shown here is derived from an EMBL/GenBank/DDBJ whole genome shotgun (WGS) entry which is preliminary data.</text>
</comment>
<keyword evidence="2" id="KW-0238">DNA-binding</keyword>
<dbReference type="InterPro" id="IPR010982">
    <property type="entry name" value="Lambda_DNA-bd_dom_sf"/>
</dbReference>
<sequence>MNSHAEPVQQPETDDLARRIGQRRVQLGMSENALAVQSGMAPRYLQQLFSQGPGFDPGGFMRIASVLGLSYQEMLEGRADPPPGQGAAASHPVLMHLTANECWDKLGTHGVGHIALPGDPAPVVLPVNYVVDGHAVLYRTETHGPAAPAGGTEVSFQADRIDDRRSEGWSVLLSGVAERIEDPEAARRLTEQHPAEPWAGGARRLWVRVEAAEVTGRRITGM</sequence>
<dbReference type="InterPro" id="IPR024747">
    <property type="entry name" value="Pyridox_Oxase-rel"/>
</dbReference>
<dbReference type="CDD" id="cd00093">
    <property type="entry name" value="HTH_XRE"/>
    <property type="match status" value="1"/>
</dbReference>
<name>A0A9W4DYY1_9ACTN</name>
<reference evidence="2" key="1">
    <citation type="submission" date="2021-05" db="EMBL/GenBank/DDBJ databases">
        <authorList>
            <person name="Arsene-Ploetze F."/>
        </authorList>
    </citation>
    <scope>NUCLEOTIDE SEQUENCE</scope>
    <source>
        <strain evidence="2">DSM 42138</strain>
    </source>
</reference>
<dbReference type="GO" id="GO:0003677">
    <property type="term" value="F:DNA binding"/>
    <property type="evidence" value="ECO:0007669"/>
    <property type="project" value="UniProtKB-KW"/>
</dbReference>
<dbReference type="InterPro" id="IPR012349">
    <property type="entry name" value="Split_barrel_FMN-bd"/>
</dbReference>
<dbReference type="SMART" id="SM00530">
    <property type="entry name" value="HTH_XRE"/>
    <property type="match status" value="1"/>
</dbReference>